<gene>
    <name evidence="13" type="ORF">EBT44_00085</name>
</gene>
<keyword evidence="8 12" id="KW-0472">Membrane</keyword>
<keyword evidence="6 12" id="KW-0812">Transmembrane</keyword>
<evidence type="ECO:0000256" key="8">
    <source>
        <dbReference type="ARBA" id="ARBA00023136"/>
    </source>
</evidence>
<comment type="catalytic activity">
    <reaction evidence="11">
        <text>4 Fe(II)-[cytochrome c] + O2 + 8 H(+)(in) = 4 Fe(III)-[cytochrome c] + 2 H2O + 4 H(+)(out)</text>
        <dbReference type="Rhea" id="RHEA:11436"/>
        <dbReference type="Rhea" id="RHEA-COMP:10350"/>
        <dbReference type="Rhea" id="RHEA-COMP:14399"/>
        <dbReference type="ChEBI" id="CHEBI:15377"/>
        <dbReference type="ChEBI" id="CHEBI:15378"/>
        <dbReference type="ChEBI" id="CHEBI:15379"/>
        <dbReference type="ChEBI" id="CHEBI:29033"/>
        <dbReference type="ChEBI" id="CHEBI:29034"/>
        <dbReference type="EC" id="7.1.1.9"/>
    </reaction>
</comment>
<dbReference type="GO" id="GO:0004129">
    <property type="term" value="F:cytochrome-c oxidase activity"/>
    <property type="evidence" value="ECO:0007669"/>
    <property type="project" value="UniProtKB-EC"/>
</dbReference>
<comment type="caution">
    <text evidence="13">The sequence shown here is derived from an EMBL/GenBank/DDBJ whole genome shotgun (WGS) entry which is preliminary data.</text>
</comment>
<dbReference type="GO" id="GO:0005886">
    <property type="term" value="C:plasma membrane"/>
    <property type="evidence" value="ECO:0007669"/>
    <property type="project" value="UniProtKB-SubCell"/>
</dbReference>
<feature type="transmembrane region" description="Helical" evidence="12">
    <location>
        <begin position="32"/>
        <end position="51"/>
    </location>
</feature>
<evidence type="ECO:0000256" key="4">
    <source>
        <dbReference type="ARBA" id="ARBA00012949"/>
    </source>
</evidence>
<protein>
    <recommendedName>
        <fullName evidence="4">cytochrome-c oxidase</fullName>
        <ecNumber evidence="4">7.1.1.9</ecNumber>
    </recommendedName>
    <alternativeName>
        <fullName evidence="10">Cytochrome aa3 subunit 4</fullName>
    </alternativeName>
    <alternativeName>
        <fullName evidence="9">Cytochrome c oxidase polypeptide IV</fullName>
    </alternativeName>
</protein>
<dbReference type="AlphaFoldDB" id="A0A965GCN1"/>
<dbReference type="Proteomes" id="UP000740727">
    <property type="component" value="Unassembled WGS sequence"/>
</dbReference>
<evidence type="ECO:0000256" key="1">
    <source>
        <dbReference type="ARBA" id="ARBA00002536"/>
    </source>
</evidence>
<dbReference type="Pfam" id="PF12270">
    <property type="entry name" value="Cyt_c_ox_IV"/>
    <property type="match status" value="1"/>
</dbReference>
<dbReference type="GO" id="GO:0022900">
    <property type="term" value="P:electron transport chain"/>
    <property type="evidence" value="ECO:0007669"/>
    <property type="project" value="InterPro"/>
</dbReference>
<name>A0A965GCN1_9PROT</name>
<dbReference type="InterPro" id="IPR021050">
    <property type="entry name" value="Cyt_c_oxidase_su4_actinobac"/>
</dbReference>
<evidence type="ECO:0000256" key="3">
    <source>
        <dbReference type="ARBA" id="ARBA00006870"/>
    </source>
</evidence>
<keyword evidence="7 12" id="KW-1133">Transmembrane helix</keyword>
<evidence type="ECO:0000313" key="14">
    <source>
        <dbReference type="Proteomes" id="UP000740727"/>
    </source>
</evidence>
<comment type="subcellular location">
    <subcellularLocation>
        <location evidence="2">Cell membrane</location>
        <topology evidence="2">Multi-pass membrane protein</topology>
    </subcellularLocation>
</comment>
<comment type="similarity">
    <text evidence="3">Belongs to the cytochrome c oxidase bacterial subunit CtaF family.</text>
</comment>
<accession>A0A965GCN1</accession>
<evidence type="ECO:0000256" key="6">
    <source>
        <dbReference type="ARBA" id="ARBA00022692"/>
    </source>
</evidence>
<dbReference type="PIRSF" id="PIRSF017385">
    <property type="entry name" value="CtaF"/>
    <property type="match status" value="1"/>
</dbReference>
<evidence type="ECO:0000256" key="5">
    <source>
        <dbReference type="ARBA" id="ARBA00022475"/>
    </source>
</evidence>
<evidence type="ECO:0000256" key="2">
    <source>
        <dbReference type="ARBA" id="ARBA00004651"/>
    </source>
</evidence>
<reference evidence="13" key="1">
    <citation type="submission" date="2018-10" db="EMBL/GenBank/DDBJ databases">
        <title>Iterative Subtractive Binning of Freshwater Chronoseries Metagenomes Recovers Nearly Complete Genomes from over Four Hundred Novel Species.</title>
        <authorList>
            <person name="Rodriguez-R L.M."/>
            <person name="Tsementzi D."/>
            <person name="Luo C."/>
            <person name="Konstantinidis K.T."/>
        </authorList>
    </citation>
    <scope>NUCLEOTIDE SEQUENCE</scope>
    <source>
        <strain evidence="13">WB5_2A_028</strain>
    </source>
</reference>
<sequence length="128" mass="14388">MKFGWRLFVGIAAFYGLVTVIYGLWAKEVVGIVALILSTCLSLLIGFYFWFTDRRLGATLPEDNLQGEIADRAGEQGFFSPHSWWPFVVALFASLTGLGLILGWWFTLIGASALMLAIMGWSLEYERR</sequence>
<proteinExistence type="inferred from homology"/>
<evidence type="ECO:0000256" key="12">
    <source>
        <dbReference type="SAM" id="Phobius"/>
    </source>
</evidence>
<keyword evidence="5" id="KW-1003">Cell membrane</keyword>
<feature type="transmembrane region" description="Helical" evidence="12">
    <location>
        <begin position="6"/>
        <end position="25"/>
    </location>
</feature>
<evidence type="ECO:0000256" key="7">
    <source>
        <dbReference type="ARBA" id="ARBA00022989"/>
    </source>
</evidence>
<evidence type="ECO:0000256" key="9">
    <source>
        <dbReference type="ARBA" id="ARBA00031366"/>
    </source>
</evidence>
<evidence type="ECO:0000256" key="10">
    <source>
        <dbReference type="ARBA" id="ARBA00031401"/>
    </source>
</evidence>
<organism evidence="13 14">
    <name type="scientific">Candidatus Fonsibacter lacus</name>
    <dbReference type="NCBI Taxonomy" id="2576439"/>
    <lineage>
        <taxon>Bacteria</taxon>
        <taxon>Pseudomonadati</taxon>
        <taxon>Pseudomonadota</taxon>
        <taxon>Alphaproteobacteria</taxon>
        <taxon>Candidatus Pelagibacterales</taxon>
        <taxon>Candidatus Pelagibacterales incertae sedis</taxon>
        <taxon>Candidatus Fonsibacter</taxon>
    </lineage>
</organism>
<dbReference type="EMBL" id="RFXN01000001">
    <property type="protein sequence ID" value="NBR93262.1"/>
    <property type="molecule type" value="Genomic_DNA"/>
</dbReference>
<dbReference type="EC" id="7.1.1.9" evidence="4"/>
<evidence type="ECO:0000313" key="13">
    <source>
        <dbReference type="EMBL" id="NBR93262.1"/>
    </source>
</evidence>
<feature type="transmembrane region" description="Helical" evidence="12">
    <location>
        <begin position="85"/>
        <end position="118"/>
    </location>
</feature>
<comment type="function">
    <text evidence="1">Part of cytochrome c oxidase, its function is unknown.</text>
</comment>
<evidence type="ECO:0000256" key="11">
    <source>
        <dbReference type="ARBA" id="ARBA00047816"/>
    </source>
</evidence>